<gene>
    <name evidence="2" type="ORF">AMYX_22680</name>
</gene>
<dbReference type="AlphaFoldDB" id="A0A7I9VNH2"/>
<name>A0A7I9VNH2_9BACT</name>
<dbReference type="NCBIfam" id="NF047398">
    <property type="entry name" value="AAA_KGGVGR"/>
    <property type="match status" value="1"/>
</dbReference>
<dbReference type="InterPro" id="IPR027417">
    <property type="entry name" value="P-loop_NTPase"/>
</dbReference>
<comment type="caution">
    <text evidence="2">The sequence shown here is derived from an EMBL/GenBank/DDBJ whole genome shotgun (WGS) entry which is preliminary data.</text>
</comment>
<proteinExistence type="predicted"/>
<dbReference type="InterPro" id="IPR025669">
    <property type="entry name" value="AAA_dom"/>
</dbReference>
<feature type="domain" description="AAA" evidence="1">
    <location>
        <begin position="141"/>
        <end position="181"/>
    </location>
</feature>
<dbReference type="Gene3D" id="3.40.50.300">
    <property type="entry name" value="P-loop containing nucleotide triphosphate hydrolases"/>
    <property type="match status" value="1"/>
</dbReference>
<dbReference type="EMBL" id="BJTG01000005">
    <property type="protein sequence ID" value="GEJ57527.1"/>
    <property type="molecule type" value="Genomic_DNA"/>
</dbReference>
<sequence length="429" mass="46971">MADVLFDNAPEVVAVALESSGVDLSGCEVTLVRDLLGRVRVYVEYPPNWPTDEAQKLSDSLISAAPYTVSPVIVDALTVTADKARMPLVGDLRAQRRPLATAPASARAKWFIYERRFSKDSWLTETQKPVEPWAFSSASPRVISFYGFKGGVGRTTAMSAFALYLSSRGKNVVIVDLDLEAPGAAPMLATEEMDLGVVDFLLEARVTRATPLALSRYYVPSPFAPGPGSISVIPAGNLDDNYLEKLGRIDVQGLTDPTHAVRTLLFSLVSRVRTEMNPDAILLDVRAGLHDLGGASLSGLSHLELVFAENTPQTWAGLPVVLRHLGRLRADWVKLVHTMVPPRRRADAFDISADFRRRAYDLCSNEYYVEGDVPGPQDTSATHYAYELPFREALLGVLDLTVGTQLLLSDEHKSFCVQLAKDLDLEDAI</sequence>
<evidence type="ECO:0000313" key="3">
    <source>
        <dbReference type="Proteomes" id="UP000503640"/>
    </source>
</evidence>
<evidence type="ECO:0000313" key="2">
    <source>
        <dbReference type="EMBL" id="GEJ57527.1"/>
    </source>
</evidence>
<keyword evidence="3" id="KW-1185">Reference proteome</keyword>
<dbReference type="RefSeq" id="WP_176065184.1">
    <property type="nucleotide sequence ID" value="NZ_BJTG01000005.1"/>
</dbReference>
<evidence type="ECO:0000259" key="1">
    <source>
        <dbReference type="Pfam" id="PF13614"/>
    </source>
</evidence>
<dbReference type="CDD" id="cd01983">
    <property type="entry name" value="SIMIBI"/>
    <property type="match status" value="1"/>
</dbReference>
<dbReference type="Proteomes" id="UP000503640">
    <property type="component" value="Unassembled WGS sequence"/>
</dbReference>
<accession>A0A7I9VNH2</accession>
<organism evidence="2 3">
    <name type="scientific">Anaeromyxobacter diazotrophicus</name>
    <dbReference type="NCBI Taxonomy" id="2590199"/>
    <lineage>
        <taxon>Bacteria</taxon>
        <taxon>Pseudomonadati</taxon>
        <taxon>Myxococcota</taxon>
        <taxon>Myxococcia</taxon>
        <taxon>Myxococcales</taxon>
        <taxon>Cystobacterineae</taxon>
        <taxon>Anaeromyxobacteraceae</taxon>
        <taxon>Anaeromyxobacter</taxon>
    </lineage>
</organism>
<dbReference type="PANTHER" id="PTHR13696:SF52">
    <property type="entry name" value="PARA FAMILY PROTEIN CT_582"/>
    <property type="match status" value="1"/>
</dbReference>
<dbReference type="PANTHER" id="PTHR13696">
    <property type="entry name" value="P-LOOP CONTAINING NUCLEOSIDE TRIPHOSPHATE HYDROLASE"/>
    <property type="match status" value="1"/>
</dbReference>
<dbReference type="InterPro" id="IPR050678">
    <property type="entry name" value="DNA_Partitioning_ATPase"/>
</dbReference>
<dbReference type="SUPFAM" id="SSF52540">
    <property type="entry name" value="P-loop containing nucleoside triphosphate hydrolases"/>
    <property type="match status" value="1"/>
</dbReference>
<dbReference type="Pfam" id="PF13614">
    <property type="entry name" value="AAA_31"/>
    <property type="match status" value="1"/>
</dbReference>
<reference evidence="3" key="1">
    <citation type="journal article" date="2020" name="Appl. Environ. Microbiol.">
        <title>Diazotrophic Anaeromyxobacter Isolates from Soils.</title>
        <authorList>
            <person name="Masuda Y."/>
            <person name="Yamanaka H."/>
            <person name="Xu Z.X."/>
            <person name="Shiratori Y."/>
            <person name="Aono T."/>
            <person name="Amachi S."/>
            <person name="Senoo K."/>
            <person name="Itoh H."/>
        </authorList>
    </citation>
    <scope>NUCLEOTIDE SEQUENCE [LARGE SCALE GENOMIC DNA]</scope>
    <source>
        <strain evidence="3">R267</strain>
    </source>
</reference>
<protein>
    <recommendedName>
        <fullName evidence="1">AAA domain-containing protein</fullName>
    </recommendedName>
</protein>